<accession>A0A448Z5S4</accession>
<sequence>MAKRKNNSNNNRNKKTKNGIKESKKSRIPVTILSGFLGSGKTTLLKFILGSPDHGLKIAVIVNDMAELNIDGQTISRTKKEVITLENGCICCTLRGDLIQEIQRIQNDTTNNFDYVVIESTGIAEPQQVAESFCVDPDTMALAGNDETMLWNSARLDTCVTVVDAANFADYLSSLKRFQDVFHDGLDDSEEGEGEKSISELMVEQVEFSNAIILNKIDLVSEEKIEVTKRLIRTLNPKAKVLTASYGKIDLKEILNTRMFSLESASKSPGWLVSLENGAKADVGEADEYGVDSFIFRARKPFHPLRLHNFLKQFFCFAHDWIVSDTTDDTSDKNVGSLKLRKELDNQYGSILRSKGTCWIAGRDQHEMEWAQAGRIVQITPVAPWYCLQSIEEWDIADTDEEREKIQKKIDGHAYGDRCQEVVLIGTNLQQNAIEKKLRDCLLTDFEMKNHDIENLPIGSYPDPLKPILVSCDNASSLFMIARKGQDQHFRVVPGFQLTLTSLALNYQEDSDHIRAVKVWLDPNDAVSKGILLATLRPCTCEQHALSLPLLSNDEVGEKTTLSRIRIELIPKNKRQEIPMDIFEVHISGNVEPLPYSPADFEEDEEEMDEEECDTGNCPQ</sequence>
<comment type="catalytic activity">
    <reaction evidence="5">
        <text>GTP + H2O = GDP + phosphate + H(+)</text>
        <dbReference type="Rhea" id="RHEA:19669"/>
        <dbReference type="ChEBI" id="CHEBI:15377"/>
        <dbReference type="ChEBI" id="CHEBI:15378"/>
        <dbReference type="ChEBI" id="CHEBI:37565"/>
        <dbReference type="ChEBI" id="CHEBI:43474"/>
        <dbReference type="ChEBI" id="CHEBI:58189"/>
    </reaction>
    <physiologicalReaction direction="left-to-right" evidence="5">
        <dbReference type="Rhea" id="RHEA:19670"/>
    </physiologicalReaction>
</comment>
<dbReference type="OrthoDB" id="272672at2759"/>
<evidence type="ECO:0000256" key="5">
    <source>
        <dbReference type="ARBA" id="ARBA00049117"/>
    </source>
</evidence>
<feature type="domain" description="CobW C-terminal" evidence="7">
    <location>
        <begin position="291"/>
        <end position="442"/>
    </location>
</feature>
<comment type="similarity">
    <text evidence="4">Belongs to the SIMIBI class G3E GTPase family. ZNG1 subfamily.</text>
</comment>
<dbReference type="SUPFAM" id="SSF90002">
    <property type="entry name" value="Hypothetical protein YjiA, C-terminal domain"/>
    <property type="match status" value="1"/>
</dbReference>
<dbReference type="GO" id="GO:0000166">
    <property type="term" value="F:nucleotide binding"/>
    <property type="evidence" value="ECO:0007669"/>
    <property type="project" value="UniProtKB-KW"/>
</dbReference>
<dbReference type="InterPro" id="IPR027417">
    <property type="entry name" value="P-loop_NTPase"/>
</dbReference>
<dbReference type="InterPro" id="IPR036627">
    <property type="entry name" value="CobW-likC_sf"/>
</dbReference>
<evidence type="ECO:0000256" key="1">
    <source>
        <dbReference type="ARBA" id="ARBA00022741"/>
    </source>
</evidence>
<dbReference type="AlphaFoldDB" id="A0A448Z5S4"/>
<dbReference type="Gene3D" id="3.40.50.300">
    <property type="entry name" value="P-loop containing nucleotide triphosphate hydrolases"/>
    <property type="match status" value="1"/>
</dbReference>
<evidence type="ECO:0000313" key="9">
    <source>
        <dbReference type="Proteomes" id="UP000291116"/>
    </source>
</evidence>
<organism evidence="8 9">
    <name type="scientific">Pseudo-nitzschia multistriata</name>
    <dbReference type="NCBI Taxonomy" id="183589"/>
    <lineage>
        <taxon>Eukaryota</taxon>
        <taxon>Sar</taxon>
        <taxon>Stramenopiles</taxon>
        <taxon>Ochrophyta</taxon>
        <taxon>Bacillariophyta</taxon>
        <taxon>Bacillariophyceae</taxon>
        <taxon>Bacillariophycidae</taxon>
        <taxon>Bacillariales</taxon>
        <taxon>Bacillariaceae</taxon>
        <taxon>Pseudo-nitzschia</taxon>
    </lineage>
</organism>
<dbReference type="EMBL" id="CAACVS010000124">
    <property type="protein sequence ID" value="VEU37380.1"/>
    <property type="molecule type" value="Genomic_DNA"/>
</dbReference>
<evidence type="ECO:0000313" key="8">
    <source>
        <dbReference type="EMBL" id="VEU37380.1"/>
    </source>
</evidence>
<proteinExistence type="inferred from homology"/>
<protein>
    <recommendedName>
        <fullName evidence="7">CobW C-terminal domain-containing protein</fullName>
    </recommendedName>
</protein>
<feature type="region of interest" description="Disordered" evidence="6">
    <location>
        <begin position="1"/>
        <end position="24"/>
    </location>
</feature>
<feature type="compositionally biased region" description="Basic residues" evidence="6">
    <location>
        <begin position="1"/>
        <end position="18"/>
    </location>
</feature>
<evidence type="ECO:0000256" key="4">
    <source>
        <dbReference type="ARBA" id="ARBA00034320"/>
    </source>
</evidence>
<dbReference type="PANTHER" id="PTHR43603">
    <property type="entry name" value="COBW DOMAIN-CONTAINING PROTEIN DDB_G0274527"/>
    <property type="match status" value="1"/>
</dbReference>
<gene>
    <name evidence="8" type="ORF">PSNMU_V1.4_AUG-EV-PASAV3_0041780</name>
</gene>
<dbReference type="SUPFAM" id="SSF52540">
    <property type="entry name" value="P-loop containing nucleoside triphosphate hydrolases"/>
    <property type="match status" value="1"/>
</dbReference>
<feature type="compositionally biased region" description="Acidic residues" evidence="6">
    <location>
        <begin position="600"/>
        <end position="614"/>
    </location>
</feature>
<keyword evidence="9" id="KW-1185">Reference proteome</keyword>
<dbReference type="Proteomes" id="UP000291116">
    <property type="component" value="Unassembled WGS sequence"/>
</dbReference>
<evidence type="ECO:0000256" key="3">
    <source>
        <dbReference type="ARBA" id="ARBA00023186"/>
    </source>
</evidence>
<dbReference type="CDD" id="cd03112">
    <property type="entry name" value="CobW-like"/>
    <property type="match status" value="1"/>
</dbReference>
<keyword evidence="2" id="KW-0378">Hydrolase</keyword>
<dbReference type="InterPro" id="IPR011629">
    <property type="entry name" value="CobW-like_C"/>
</dbReference>
<dbReference type="SMART" id="SM00833">
    <property type="entry name" value="CobW_C"/>
    <property type="match status" value="1"/>
</dbReference>
<evidence type="ECO:0000256" key="6">
    <source>
        <dbReference type="SAM" id="MobiDB-lite"/>
    </source>
</evidence>
<feature type="region of interest" description="Disordered" evidence="6">
    <location>
        <begin position="597"/>
        <end position="620"/>
    </location>
</feature>
<dbReference type="PANTHER" id="PTHR43603:SF1">
    <property type="entry name" value="ZINC-REGULATED GTPASE METALLOPROTEIN ACTIVATOR 1"/>
    <property type="match status" value="1"/>
</dbReference>
<dbReference type="InterPro" id="IPR003495">
    <property type="entry name" value="CobW/HypB/UreG_nucleotide-bd"/>
</dbReference>
<evidence type="ECO:0000256" key="2">
    <source>
        <dbReference type="ARBA" id="ARBA00022801"/>
    </source>
</evidence>
<dbReference type="Gene3D" id="3.30.1220.10">
    <property type="entry name" value="CobW-like, C-terminal domain"/>
    <property type="match status" value="1"/>
</dbReference>
<name>A0A448Z5S4_9STRA</name>
<dbReference type="InterPro" id="IPR051927">
    <property type="entry name" value="Zn_Chap_cDPG_Synth"/>
</dbReference>
<dbReference type="GO" id="GO:0016787">
    <property type="term" value="F:hydrolase activity"/>
    <property type="evidence" value="ECO:0007669"/>
    <property type="project" value="UniProtKB-KW"/>
</dbReference>
<keyword evidence="1" id="KW-0547">Nucleotide-binding</keyword>
<reference evidence="8 9" key="1">
    <citation type="submission" date="2019-01" db="EMBL/GenBank/DDBJ databases">
        <authorList>
            <person name="Ferrante I. M."/>
        </authorList>
    </citation>
    <scope>NUCLEOTIDE SEQUENCE [LARGE SCALE GENOMIC DNA]</scope>
    <source>
        <strain evidence="8 9">B856</strain>
    </source>
</reference>
<dbReference type="Pfam" id="PF07683">
    <property type="entry name" value="CobW_C"/>
    <property type="match status" value="1"/>
</dbReference>
<evidence type="ECO:0000259" key="7">
    <source>
        <dbReference type="SMART" id="SM00833"/>
    </source>
</evidence>
<keyword evidence="3" id="KW-0143">Chaperone</keyword>
<dbReference type="Pfam" id="PF02492">
    <property type="entry name" value="cobW"/>
    <property type="match status" value="1"/>
</dbReference>